<evidence type="ECO:0000313" key="25">
    <source>
        <dbReference type="EMBL" id="MCS3677032.1"/>
    </source>
</evidence>
<evidence type="ECO:0000313" key="26">
    <source>
        <dbReference type="EMBL" id="MCS3950758.1"/>
    </source>
</evidence>
<dbReference type="AlphaFoldDB" id="A0A9X2PTL0"/>
<evidence type="ECO:0000256" key="15">
    <source>
        <dbReference type="ARBA" id="ARBA00023136"/>
    </source>
</evidence>
<comment type="catalytic activity">
    <reaction evidence="1">
        <text>a 1,2-diacyl-sn-glycero-3-phosphate + CTP + H(+) = a CDP-1,2-diacyl-sn-glycerol + diphosphate</text>
        <dbReference type="Rhea" id="RHEA:16229"/>
        <dbReference type="ChEBI" id="CHEBI:15378"/>
        <dbReference type="ChEBI" id="CHEBI:33019"/>
        <dbReference type="ChEBI" id="CHEBI:37563"/>
        <dbReference type="ChEBI" id="CHEBI:58332"/>
        <dbReference type="ChEBI" id="CHEBI:58608"/>
        <dbReference type="EC" id="2.7.7.41"/>
    </reaction>
</comment>
<accession>A0A9X2PTL0</accession>
<evidence type="ECO:0000256" key="13">
    <source>
        <dbReference type="ARBA" id="ARBA00022989"/>
    </source>
</evidence>
<comment type="pathway">
    <text evidence="4">Lipid metabolism.</text>
</comment>
<evidence type="ECO:0000256" key="12">
    <source>
        <dbReference type="ARBA" id="ARBA00022695"/>
    </source>
</evidence>
<evidence type="ECO:0000256" key="10">
    <source>
        <dbReference type="ARBA" id="ARBA00022679"/>
    </source>
</evidence>
<feature type="transmembrane region" description="Helical" evidence="24">
    <location>
        <begin position="12"/>
        <end position="39"/>
    </location>
</feature>
<dbReference type="EC" id="2.7.7.41" evidence="6"/>
<keyword evidence="9" id="KW-0444">Lipid biosynthesis</keyword>
<feature type="transmembrane region" description="Helical" evidence="24">
    <location>
        <begin position="102"/>
        <end position="125"/>
    </location>
</feature>
<evidence type="ECO:0000256" key="9">
    <source>
        <dbReference type="ARBA" id="ARBA00022516"/>
    </source>
</evidence>
<evidence type="ECO:0000256" key="16">
    <source>
        <dbReference type="ARBA" id="ARBA00023209"/>
    </source>
</evidence>
<reference evidence="27" key="1">
    <citation type="submission" date="2022-08" db="EMBL/GenBank/DDBJ databases">
        <title>Genomic Encyclopedia of Type Strains, Phase V (KMG-V): Genome sequencing to study the core and pangenomes of soil and plant-associated prokaryotes.</title>
        <authorList>
            <person name="Whitman W."/>
        </authorList>
    </citation>
    <scope>NUCLEOTIDE SEQUENCE</scope>
    <source>
        <strain evidence="25">0</strain>
        <strain evidence="26">SP2017</strain>
        <strain evidence="27">SP3026</strain>
    </source>
</reference>
<evidence type="ECO:0000256" key="1">
    <source>
        <dbReference type="ARBA" id="ARBA00001698"/>
    </source>
</evidence>
<dbReference type="RefSeq" id="WP_118830965.1">
    <property type="nucleotide sequence ID" value="NZ_CALTSG010000011.1"/>
</dbReference>
<evidence type="ECO:0000256" key="3">
    <source>
        <dbReference type="ARBA" id="ARBA00005119"/>
    </source>
</evidence>
<evidence type="ECO:0000256" key="23">
    <source>
        <dbReference type="ARBA" id="ARBA00033406"/>
    </source>
</evidence>
<evidence type="ECO:0000256" key="20">
    <source>
        <dbReference type="ARBA" id="ARBA00032253"/>
    </source>
</evidence>
<keyword evidence="12 27" id="KW-0548">Nucleotidyltransferase</keyword>
<dbReference type="PANTHER" id="PTHR46382:SF1">
    <property type="entry name" value="PHOSPHATIDATE CYTIDYLYLTRANSFERASE"/>
    <property type="match status" value="1"/>
</dbReference>
<dbReference type="GO" id="GO:0016024">
    <property type="term" value="P:CDP-diacylglycerol biosynthetic process"/>
    <property type="evidence" value="ECO:0007669"/>
    <property type="project" value="TreeGrafter"/>
</dbReference>
<evidence type="ECO:0000256" key="11">
    <source>
        <dbReference type="ARBA" id="ARBA00022692"/>
    </source>
</evidence>
<keyword evidence="8" id="KW-1003">Cell membrane</keyword>
<evidence type="ECO:0000313" key="27">
    <source>
        <dbReference type="EMBL" id="MCS4121331.1"/>
    </source>
</evidence>
<gene>
    <name evidence="27" type="ORF">GGP45_001673</name>
    <name evidence="25" type="ORF">GGP71_000939</name>
    <name evidence="26" type="ORF">GGP83_000692</name>
</gene>
<evidence type="ECO:0000256" key="4">
    <source>
        <dbReference type="ARBA" id="ARBA00005189"/>
    </source>
</evidence>
<evidence type="ECO:0000256" key="7">
    <source>
        <dbReference type="ARBA" id="ARBA00019373"/>
    </source>
</evidence>
<proteinExistence type="inferred from homology"/>
<dbReference type="Pfam" id="PF01148">
    <property type="entry name" value="CTP_transf_1"/>
    <property type="match status" value="1"/>
</dbReference>
<evidence type="ECO:0000256" key="6">
    <source>
        <dbReference type="ARBA" id="ARBA00012487"/>
    </source>
</evidence>
<evidence type="ECO:0000256" key="8">
    <source>
        <dbReference type="ARBA" id="ARBA00022475"/>
    </source>
</evidence>
<evidence type="ECO:0000256" key="17">
    <source>
        <dbReference type="ARBA" id="ARBA00023264"/>
    </source>
</evidence>
<comment type="caution">
    <text evidence="27">The sequence shown here is derived from an EMBL/GenBank/DDBJ whole genome shotgun (WGS) entry which is preliminary data.</text>
</comment>
<keyword evidence="10 27" id="KW-0808">Transferase</keyword>
<evidence type="ECO:0000256" key="18">
    <source>
        <dbReference type="ARBA" id="ARBA00029893"/>
    </source>
</evidence>
<keyword evidence="15 24" id="KW-0472">Membrane</keyword>
<evidence type="ECO:0000256" key="5">
    <source>
        <dbReference type="ARBA" id="ARBA00010185"/>
    </source>
</evidence>
<sequence length="272" mass="28514">MSNNLRRIVTALLAAPVVLGLAYLGGWWFAGLVAGIGVLGQRELYRMAQQGGAWPQQSWGVLVGILLVATFLRPSLWPVGTAVLLLFVVAAPLLVPQEQFLFSFAVTLAGAVYPTGLLGSLIWLRETQSAAVGDGEAFWLVLFVLLVVWATDVAAYYVGKSVGQRPLAPTISPNKTWEGTLGGLGAALVVGVVLKLTVVDLLAWGHVAALIGIGGGVSQLGDLLESKLKRSVAVDDSSQLLPGHGGMLDRFDAMAVAAPLSVLYLHLVAGLV</sequence>
<dbReference type="EMBL" id="JANUAU010000002">
    <property type="protein sequence ID" value="MCS3677032.1"/>
    <property type="molecule type" value="Genomic_DNA"/>
</dbReference>
<dbReference type="EMBL" id="JANUBB010000002">
    <property type="protein sequence ID" value="MCS3950758.1"/>
    <property type="molecule type" value="Genomic_DNA"/>
</dbReference>
<evidence type="ECO:0000256" key="21">
    <source>
        <dbReference type="ARBA" id="ARBA00032396"/>
    </source>
</evidence>
<feature type="transmembrane region" description="Helical" evidence="24">
    <location>
        <begin position="137"/>
        <end position="158"/>
    </location>
</feature>
<feature type="transmembrane region" description="Helical" evidence="24">
    <location>
        <begin position="179"/>
        <end position="197"/>
    </location>
</feature>
<evidence type="ECO:0000256" key="24">
    <source>
        <dbReference type="SAM" id="Phobius"/>
    </source>
</evidence>
<evidence type="ECO:0000256" key="2">
    <source>
        <dbReference type="ARBA" id="ARBA00004651"/>
    </source>
</evidence>
<keyword evidence="16" id="KW-0594">Phospholipid biosynthesis</keyword>
<dbReference type="EMBL" id="JANUBL010000002">
    <property type="protein sequence ID" value="MCS4121331.1"/>
    <property type="molecule type" value="Genomic_DNA"/>
</dbReference>
<keyword evidence="13 24" id="KW-1133">Transmembrane helix</keyword>
<evidence type="ECO:0000256" key="22">
    <source>
        <dbReference type="ARBA" id="ARBA00032743"/>
    </source>
</evidence>
<dbReference type="GO" id="GO:0005886">
    <property type="term" value="C:plasma membrane"/>
    <property type="evidence" value="ECO:0007669"/>
    <property type="project" value="UniProtKB-SubCell"/>
</dbReference>
<feature type="transmembrane region" description="Helical" evidence="24">
    <location>
        <begin position="77"/>
        <end position="95"/>
    </location>
</feature>
<organism evidence="27 28">
    <name type="scientific">Salinibacter ruber</name>
    <dbReference type="NCBI Taxonomy" id="146919"/>
    <lineage>
        <taxon>Bacteria</taxon>
        <taxon>Pseudomonadati</taxon>
        <taxon>Rhodothermota</taxon>
        <taxon>Rhodothermia</taxon>
        <taxon>Rhodothermales</taxon>
        <taxon>Salinibacteraceae</taxon>
        <taxon>Salinibacter</taxon>
    </lineage>
</organism>
<keyword evidence="14" id="KW-0443">Lipid metabolism</keyword>
<evidence type="ECO:0000313" key="28">
    <source>
        <dbReference type="Proteomes" id="UP001155144"/>
    </source>
</evidence>
<comment type="pathway">
    <text evidence="3">Phospholipid metabolism; CDP-diacylglycerol biosynthesis; CDP-diacylglycerol from sn-glycerol 3-phosphate: step 3/3.</text>
</comment>
<keyword evidence="11 24" id="KW-0812">Transmembrane</keyword>
<protein>
    <recommendedName>
        <fullName evidence="7">Phosphatidate cytidylyltransferase</fullName>
        <ecNumber evidence="6">2.7.7.41</ecNumber>
    </recommendedName>
    <alternativeName>
        <fullName evidence="20">CDP-DAG synthase</fullName>
    </alternativeName>
    <alternativeName>
        <fullName evidence="22">CDP-DG synthase</fullName>
    </alternativeName>
    <alternativeName>
        <fullName evidence="18">CDP-diacylglycerol synthase</fullName>
    </alternativeName>
    <alternativeName>
        <fullName evidence="21">CDP-diglyceride pyrophosphorylase</fullName>
    </alternativeName>
    <alternativeName>
        <fullName evidence="23">CDP-diglyceride synthase</fullName>
    </alternativeName>
    <alternativeName>
        <fullName evidence="19">CTP:phosphatidate cytidylyltransferase</fullName>
    </alternativeName>
</protein>
<dbReference type="PANTHER" id="PTHR46382">
    <property type="entry name" value="PHOSPHATIDATE CYTIDYLYLTRANSFERASE"/>
    <property type="match status" value="1"/>
</dbReference>
<dbReference type="Proteomes" id="UP001155144">
    <property type="component" value="Unassembled WGS sequence"/>
</dbReference>
<dbReference type="Proteomes" id="UP001155027">
    <property type="component" value="Unassembled WGS sequence"/>
</dbReference>
<comment type="subcellular location">
    <subcellularLocation>
        <location evidence="2">Cell membrane</location>
        <topology evidence="2">Multi-pass membrane protein</topology>
    </subcellularLocation>
</comment>
<name>A0A9X2PTL0_9BACT</name>
<evidence type="ECO:0000256" key="19">
    <source>
        <dbReference type="ARBA" id="ARBA00031825"/>
    </source>
</evidence>
<comment type="similarity">
    <text evidence="5">Belongs to the CDS family.</text>
</comment>
<dbReference type="GO" id="GO:0004605">
    <property type="term" value="F:phosphatidate cytidylyltransferase activity"/>
    <property type="evidence" value="ECO:0007669"/>
    <property type="project" value="UniProtKB-EC"/>
</dbReference>
<dbReference type="Proteomes" id="UP001155010">
    <property type="component" value="Unassembled WGS sequence"/>
</dbReference>
<keyword evidence="17" id="KW-1208">Phospholipid metabolism</keyword>
<evidence type="ECO:0000256" key="14">
    <source>
        <dbReference type="ARBA" id="ARBA00023098"/>
    </source>
</evidence>